<accession>A0A1H8WFD7</accession>
<name>A0A1H8WFD7_9EURY</name>
<dbReference type="RefSeq" id="WP_092664772.1">
    <property type="nucleotide sequence ID" value="NZ_FOCX01000057.1"/>
</dbReference>
<sequence>MTASKITAVRALAVLVLVAFLGVLGWSLGQPGYNSTRLLLYAVLGGFAIIGAAGIVYERPFVGAGGACGLLLLGFWQAVLWLFIFPVAALLVVAAVLLANHENTSPSVAG</sequence>
<evidence type="ECO:0000313" key="3">
    <source>
        <dbReference type="Proteomes" id="UP000198775"/>
    </source>
</evidence>
<keyword evidence="1" id="KW-0472">Membrane</keyword>
<evidence type="ECO:0000313" key="2">
    <source>
        <dbReference type="EMBL" id="SEP26223.1"/>
    </source>
</evidence>
<gene>
    <name evidence="2" type="ORF">SAMN05216388_10578</name>
</gene>
<organism evidence="2 3">
    <name type="scientific">Halorientalis persicus</name>
    <dbReference type="NCBI Taxonomy" id="1367881"/>
    <lineage>
        <taxon>Archaea</taxon>
        <taxon>Methanobacteriati</taxon>
        <taxon>Methanobacteriota</taxon>
        <taxon>Stenosarchaea group</taxon>
        <taxon>Halobacteria</taxon>
        <taxon>Halobacteriales</taxon>
        <taxon>Haloarculaceae</taxon>
        <taxon>Halorientalis</taxon>
    </lineage>
</organism>
<dbReference type="AlphaFoldDB" id="A0A1H8WFD7"/>
<dbReference type="EMBL" id="FOCX01000057">
    <property type="protein sequence ID" value="SEP26223.1"/>
    <property type="molecule type" value="Genomic_DNA"/>
</dbReference>
<keyword evidence="3" id="KW-1185">Reference proteome</keyword>
<protein>
    <submittedName>
        <fullName evidence="2">Uncharacterized protein</fullName>
    </submittedName>
</protein>
<reference evidence="3" key="1">
    <citation type="submission" date="2016-10" db="EMBL/GenBank/DDBJ databases">
        <authorList>
            <person name="Varghese N."/>
            <person name="Submissions S."/>
        </authorList>
    </citation>
    <scope>NUCLEOTIDE SEQUENCE [LARGE SCALE GENOMIC DNA]</scope>
    <source>
        <strain evidence="3">IBRC-M 10043</strain>
    </source>
</reference>
<dbReference type="Proteomes" id="UP000198775">
    <property type="component" value="Unassembled WGS sequence"/>
</dbReference>
<feature type="transmembrane region" description="Helical" evidence="1">
    <location>
        <begin position="69"/>
        <end position="98"/>
    </location>
</feature>
<proteinExistence type="predicted"/>
<feature type="transmembrane region" description="Helical" evidence="1">
    <location>
        <begin position="39"/>
        <end position="57"/>
    </location>
</feature>
<keyword evidence="1" id="KW-1133">Transmembrane helix</keyword>
<evidence type="ECO:0000256" key="1">
    <source>
        <dbReference type="SAM" id="Phobius"/>
    </source>
</evidence>
<keyword evidence="1" id="KW-0812">Transmembrane</keyword>